<dbReference type="InterPro" id="IPR000477">
    <property type="entry name" value="RT_dom"/>
</dbReference>
<evidence type="ECO:0000259" key="1">
    <source>
        <dbReference type="PROSITE" id="PS50878"/>
    </source>
</evidence>
<dbReference type="Proteomes" id="UP000499080">
    <property type="component" value="Unassembled WGS sequence"/>
</dbReference>
<dbReference type="InterPro" id="IPR043502">
    <property type="entry name" value="DNA/RNA_pol_sf"/>
</dbReference>
<evidence type="ECO:0000313" key="3">
    <source>
        <dbReference type="Proteomes" id="UP000499080"/>
    </source>
</evidence>
<dbReference type="SUPFAM" id="SSF56672">
    <property type="entry name" value="DNA/RNA polymerases"/>
    <property type="match status" value="1"/>
</dbReference>
<accession>A0A4Y2JQA7</accession>
<dbReference type="PROSITE" id="PS50878">
    <property type="entry name" value="RT_POL"/>
    <property type="match status" value="1"/>
</dbReference>
<dbReference type="EMBL" id="BGPR01003762">
    <property type="protein sequence ID" value="GBM92097.1"/>
    <property type="molecule type" value="Genomic_DNA"/>
</dbReference>
<reference evidence="2 3" key="1">
    <citation type="journal article" date="2019" name="Sci. Rep.">
        <title>Orb-weaving spider Araneus ventricosus genome elucidates the spidroin gene catalogue.</title>
        <authorList>
            <person name="Kono N."/>
            <person name="Nakamura H."/>
            <person name="Ohtoshi R."/>
            <person name="Moran D.A.P."/>
            <person name="Shinohara A."/>
            <person name="Yoshida Y."/>
            <person name="Fujiwara M."/>
            <person name="Mori M."/>
            <person name="Tomita M."/>
            <person name="Arakawa K."/>
        </authorList>
    </citation>
    <scope>NUCLEOTIDE SEQUENCE [LARGE SCALE GENOMIC DNA]</scope>
</reference>
<dbReference type="Pfam" id="PF00078">
    <property type="entry name" value="RVT_1"/>
    <property type="match status" value="1"/>
</dbReference>
<name>A0A4Y2JQA7_ARAVE</name>
<comment type="caution">
    <text evidence="2">The sequence shown here is derived from an EMBL/GenBank/DDBJ whole genome shotgun (WGS) entry which is preliminary data.</text>
</comment>
<organism evidence="2 3">
    <name type="scientific">Araneus ventricosus</name>
    <name type="common">Orbweaver spider</name>
    <name type="synonym">Epeira ventricosa</name>
    <dbReference type="NCBI Taxonomy" id="182803"/>
    <lineage>
        <taxon>Eukaryota</taxon>
        <taxon>Metazoa</taxon>
        <taxon>Ecdysozoa</taxon>
        <taxon>Arthropoda</taxon>
        <taxon>Chelicerata</taxon>
        <taxon>Arachnida</taxon>
        <taxon>Araneae</taxon>
        <taxon>Araneomorphae</taxon>
        <taxon>Entelegynae</taxon>
        <taxon>Araneoidea</taxon>
        <taxon>Araneidae</taxon>
        <taxon>Araneus</taxon>
    </lineage>
</organism>
<gene>
    <name evidence="2" type="ORF">AVEN_96540_1</name>
</gene>
<dbReference type="PANTHER" id="PTHR19446">
    <property type="entry name" value="REVERSE TRANSCRIPTASES"/>
    <property type="match status" value="1"/>
</dbReference>
<protein>
    <recommendedName>
        <fullName evidence="1">Reverse transcriptase domain-containing protein</fullName>
    </recommendedName>
</protein>
<dbReference type="AlphaFoldDB" id="A0A4Y2JQA7"/>
<dbReference type="GO" id="GO:0071897">
    <property type="term" value="P:DNA biosynthetic process"/>
    <property type="evidence" value="ECO:0007669"/>
    <property type="project" value="UniProtKB-ARBA"/>
</dbReference>
<proteinExistence type="predicted"/>
<dbReference type="OrthoDB" id="410104at2759"/>
<feature type="domain" description="Reverse transcriptase" evidence="1">
    <location>
        <begin position="1"/>
        <end position="204"/>
    </location>
</feature>
<sequence>MFKKKNILHHNQFGFREGRSTDNAIHQLVEKIQDAKNKKLHTMVISLDIQGAFDHLQYNSIRNSLDEINFPSHTIETLKDILTDRKVTIQTAQGPVSWSQQQGCAQGSCTGPMFWNLVANEIKSEEWQPNVHLQAFADDFIFAISEPTGAKLKPTAQAALTKFQHRTDKHQLKVSTEKSTTILISRCVCRVIIDNKLNWADHLMNMKSKLTDLHQKMTRIAGTNWGLNKDLRRSLYKTMADRMILHGAAA</sequence>
<evidence type="ECO:0000313" key="2">
    <source>
        <dbReference type="EMBL" id="GBM92097.1"/>
    </source>
</evidence>
<keyword evidence="3" id="KW-1185">Reference proteome</keyword>